<dbReference type="Gene3D" id="1.10.510.10">
    <property type="entry name" value="Transferase(Phosphotransferase) domain 1"/>
    <property type="match status" value="1"/>
</dbReference>
<evidence type="ECO:0000256" key="5">
    <source>
        <dbReference type="ARBA" id="ARBA00022729"/>
    </source>
</evidence>
<dbReference type="PANTHER" id="PTHR45631:SF22">
    <property type="entry name" value="LRR RECEPTOR-LIKE SERINE_THREONINE-PROTEIN KINASE PAM74-RELATED"/>
    <property type="match status" value="1"/>
</dbReference>
<keyword evidence="2" id="KW-0433">Leucine-rich repeat</keyword>
<evidence type="ECO:0000256" key="6">
    <source>
        <dbReference type="ARBA" id="ARBA00022737"/>
    </source>
</evidence>
<keyword evidence="3" id="KW-0808">Transferase</keyword>
<evidence type="ECO:0000256" key="1">
    <source>
        <dbReference type="ARBA" id="ARBA00004167"/>
    </source>
</evidence>
<dbReference type="InterPro" id="IPR011009">
    <property type="entry name" value="Kinase-like_dom_sf"/>
</dbReference>
<dbReference type="EMBL" id="JAFEMO010000009">
    <property type="protein sequence ID" value="KAH7565385.1"/>
    <property type="molecule type" value="Genomic_DNA"/>
</dbReference>
<evidence type="ECO:0000256" key="3">
    <source>
        <dbReference type="ARBA" id="ARBA00022679"/>
    </source>
</evidence>
<dbReference type="SUPFAM" id="SSF52058">
    <property type="entry name" value="L domain-like"/>
    <property type="match status" value="1"/>
</dbReference>
<protein>
    <recommendedName>
        <fullName evidence="14">Protein kinase domain-containing protein</fullName>
    </recommendedName>
</protein>
<evidence type="ECO:0000256" key="9">
    <source>
        <dbReference type="ARBA" id="ARBA00022840"/>
    </source>
</evidence>
<evidence type="ECO:0000256" key="4">
    <source>
        <dbReference type="ARBA" id="ARBA00022692"/>
    </source>
</evidence>
<dbReference type="PROSITE" id="PS00107">
    <property type="entry name" value="PROTEIN_KINASE_ATP"/>
    <property type="match status" value="1"/>
</dbReference>
<comment type="caution">
    <text evidence="15">The sequence shown here is derived from an EMBL/GenBank/DDBJ whole genome shotgun (WGS) entry which is preliminary data.</text>
</comment>
<dbReference type="InterPro" id="IPR008271">
    <property type="entry name" value="Ser/Thr_kinase_AS"/>
</dbReference>
<dbReference type="Gene3D" id="3.80.10.10">
    <property type="entry name" value="Ribonuclease Inhibitor"/>
    <property type="match status" value="1"/>
</dbReference>
<dbReference type="Proteomes" id="UP000827721">
    <property type="component" value="Unassembled WGS sequence"/>
</dbReference>
<dbReference type="CDD" id="cd14066">
    <property type="entry name" value="STKc_IRAK"/>
    <property type="match status" value="1"/>
</dbReference>
<feature type="domain" description="Protein kinase" evidence="14">
    <location>
        <begin position="561"/>
        <end position="836"/>
    </location>
</feature>
<gene>
    <name evidence="15" type="ORF">JRO89_XS09G0199800</name>
</gene>
<evidence type="ECO:0000256" key="12">
    <source>
        <dbReference type="PROSITE-ProRule" id="PRU10141"/>
    </source>
</evidence>
<comment type="subcellular location">
    <subcellularLocation>
        <location evidence="1">Membrane</location>
        <topology evidence="1">Single-pass membrane protein</topology>
    </subcellularLocation>
</comment>
<dbReference type="Pfam" id="PF12819">
    <property type="entry name" value="Malectin_like"/>
    <property type="match status" value="1"/>
</dbReference>
<dbReference type="Pfam" id="PF13855">
    <property type="entry name" value="LRR_8"/>
    <property type="match status" value="1"/>
</dbReference>
<dbReference type="Gene3D" id="3.30.200.20">
    <property type="entry name" value="Phosphorylase Kinase, domain 1"/>
    <property type="match status" value="1"/>
</dbReference>
<keyword evidence="7 12" id="KW-0547">Nucleotide-binding</keyword>
<evidence type="ECO:0000256" key="10">
    <source>
        <dbReference type="ARBA" id="ARBA00022989"/>
    </source>
</evidence>
<keyword evidence="6" id="KW-0677">Repeat</keyword>
<dbReference type="InterPro" id="IPR024788">
    <property type="entry name" value="Malectin-like_Carb-bd_dom"/>
</dbReference>
<dbReference type="InterPro" id="IPR001611">
    <property type="entry name" value="Leu-rich_rpt"/>
</dbReference>
<evidence type="ECO:0000256" key="7">
    <source>
        <dbReference type="ARBA" id="ARBA00022741"/>
    </source>
</evidence>
<evidence type="ECO:0000313" key="16">
    <source>
        <dbReference type="Proteomes" id="UP000827721"/>
    </source>
</evidence>
<keyword evidence="10 13" id="KW-1133">Transmembrane helix</keyword>
<dbReference type="InterPro" id="IPR000719">
    <property type="entry name" value="Prot_kinase_dom"/>
</dbReference>
<proteinExistence type="predicted"/>
<dbReference type="PRINTS" id="PR00019">
    <property type="entry name" value="LEURICHRPT"/>
</dbReference>
<name>A0ABQ8HM20_9ROSI</name>
<keyword evidence="5" id="KW-0732">Signal</keyword>
<evidence type="ECO:0000313" key="15">
    <source>
        <dbReference type="EMBL" id="KAH7565385.1"/>
    </source>
</evidence>
<evidence type="ECO:0000256" key="2">
    <source>
        <dbReference type="ARBA" id="ARBA00022614"/>
    </source>
</evidence>
<dbReference type="SUPFAM" id="SSF56112">
    <property type="entry name" value="Protein kinase-like (PK-like)"/>
    <property type="match status" value="1"/>
</dbReference>
<dbReference type="PANTHER" id="PTHR45631">
    <property type="entry name" value="OS07G0107800 PROTEIN-RELATED"/>
    <property type="match status" value="1"/>
</dbReference>
<evidence type="ECO:0000256" key="8">
    <source>
        <dbReference type="ARBA" id="ARBA00022777"/>
    </source>
</evidence>
<evidence type="ECO:0000259" key="14">
    <source>
        <dbReference type="PROSITE" id="PS50011"/>
    </source>
</evidence>
<evidence type="ECO:0000256" key="11">
    <source>
        <dbReference type="ARBA" id="ARBA00023136"/>
    </source>
</evidence>
<keyword evidence="4 13" id="KW-0812">Transmembrane</keyword>
<feature type="transmembrane region" description="Helical" evidence="13">
    <location>
        <begin position="501"/>
        <end position="525"/>
    </location>
</feature>
<dbReference type="PROSITE" id="PS50011">
    <property type="entry name" value="PROTEIN_KINASE_DOM"/>
    <property type="match status" value="1"/>
</dbReference>
<organism evidence="15 16">
    <name type="scientific">Xanthoceras sorbifolium</name>
    <dbReference type="NCBI Taxonomy" id="99658"/>
    <lineage>
        <taxon>Eukaryota</taxon>
        <taxon>Viridiplantae</taxon>
        <taxon>Streptophyta</taxon>
        <taxon>Embryophyta</taxon>
        <taxon>Tracheophyta</taxon>
        <taxon>Spermatophyta</taxon>
        <taxon>Magnoliopsida</taxon>
        <taxon>eudicotyledons</taxon>
        <taxon>Gunneridae</taxon>
        <taxon>Pentapetalae</taxon>
        <taxon>rosids</taxon>
        <taxon>malvids</taxon>
        <taxon>Sapindales</taxon>
        <taxon>Sapindaceae</taxon>
        <taxon>Xanthoceroideae</taxon>
        <taxon>Xanthoceras</taxon>
    </lineage>
</organism>
<dbReference type="InterPro" id="IPR017441">
    <property type="entry name" value="Protein_kinase_ATP_BS"/>
</dbReference>
<sequence length="872" mass="97613">MSLYYYSSLHQIEKLRKIIEMFKQLLLPFFGIFALTVIVFAQDQSGFISLDCGLPRDEDYTELTTGINYTSDAKYIETGSGKSVSAEFKVGMQQQMWWVRSFPEGIRNCYRLNLTRGDKYLIRANFMYGNYDGLDKIPSFDVYIGPNFWGTLSLLNASVDYFIEIIHVLPSDYLHFCLVNTDKGTPFISALELRRLKNTTYMTQSGSLEFHRRVDIGSTSNRIVSNASDSNNDYEPAPLAMKTAAIPPEDASQSLDFDLNPSVSSTQYYIYMHFAEVEKLKANQSREINISLNGEHWYGPFSPSYLSTTTVFTPAGLHARRYNNFSIYKTASSTLPPILNALEIYRLKEFLQLQTEDQDVDAITNIKANYGLTKNWQGDPCVPQTFLWDGLSCSNISNDPPRITSLNLSSSGLSGKIADYLSNLTMLQSLDLSNNNLSGPVPEFLSQLSSLTVLNLERNKLNGSIPVALLERQKNNLLLLSFDGNPGLCSSNPCKKEKTSVVIPVVASVASFVVILAAVIVLWALKRKQQVKVNPKSSKIYESLDRKNQQFTYSDVLKMTNNFERVLGKGGFGTVYHGRLDDTEVAVKMLSPSSAQGFQQFESEVKLLMRVHHRNLTTLIGYCDEGTNLALIYEYMSNGNLGEHLLDSNKDILNWEGRLQIAVEAAQGLEYLHHGCKPPIIHRDVKSTNILLNDKFQAKLADFGLSRTFPVEGNTHVSTVVVGTPGYLDPEYYISNRLTEKSDVYSFGVVLLELITGKPIILKSLDNSNSNRHISQWVSSMLAKGDIKSTVDPRLKGGFDINSVWKAVEIAMACVSPTSNKRPTMNHVVMELNECLATEAARKKESTNEFDTGDSIEMMTVNLHAELSPLAR</sequence>
<dbReference type="InterPro" id="IPR032675">
    <property type="entry name" value="LRR_dom_sf"/>
</dbReference>
<dbReference type="SMART" id="SM00220">
    <property type="entry name" value="S_TKc"/>
    <property type="match status" value="1"/>
</dbReference>
<dbReference type="Pfam" id="PF00069">
    <property type="entry name" value="Pkinase"/>
    <property type="match status" value="1"/>
</dbReference>
<reference evidence="15 16" key="1">
    <citation type="submission" date="2021-02" db="EMBL/GenBank/DDBJ databases">
        <title>Plant Genome Project.</title>
        <authorList>
            <person name="Zhang R.-G."/>
        </authorList>
    </citation>
    <scope>NUCLEOTIDE SEQUENCE [LARGE SCALE GENOMIC DNA]</scope>
    <source>
        <tissue evidence="15">Leaves</tissue>
    </source>
</reference>
<keyword evidence="11 13" id="KW-0472">Membrane</keyword>
<keyword evidence="9 12" id="KW-0067">ATP-binding</keyword>
<keyword evidence="8" id="KW-0418">Kinase</keyword>
<dbReference type="PROSITE" id="PS00108">
    <property type="entry name" value="PROTEIN_KINASE_ST"/>
    <property type="match status" value="1"/>
</dbReference>
<keyword evidence="16" id="KW-1185">Reference proteome</keyword>
<feature type="binding site" evidence="12">
    <location>
        <position position="588"/>
    </location>
    <ligand>
        <name>ATP</name>
        <dbReference type="ChEBI" id="CHEBI:30616"/>
    </ligand>
</feature>
<accession>A0ABQ8HM20</accession>
<evidence type="ECO:0000256" key="13">
    <source>
        <dbReference type="SAM" id="Phobius"/>
    </source>
</evidence>